<evidence type="ECO:0000256" key="2">
    <source>
        <dbReference type="ARBA" id="ARBA00004613"/>
    </source>
</evidence>
<evidence type="ECO:0000313" key="12">
    <source>
        <dbReference type="Proteomes" id="UP000317650"/>
    </source>
</evidence>
<dbReference type="Proteomes" id="UP000317650">
    <property type="component" value="Chromosome 3"/>
</dbReference>
<evidence type="ECO:0000256" key="3">
    <source>
        <dbReference type="ARBA" id="ARBA00010781"/>
    </source>
</evidence>
<keyword evidence="6 10" id="KW-0765">Sulfation</keyword>
<sequence length="76" mass="8406">MARMVILICLLLPLLFESDSRKLSWVPDMPGNASATATHGEGMEKEECKGVDTERCTAGRGMEAHTDYIYTQDSEP</sequence>
<dbReference type="GO" id="GO:0008283">
    <property type="term" value="P:cell population proliferation"/>
    <property type="evidence" value="ECO:0007669"/>
    <property type="project" value="UniProtKB-UniRule"/>
</dbReference>
<keyword evidence="12" id="KW-1185">Reference proteome</keyword>
<evidence type="ECO:0000256" key="10">
    <source>
        <dbReference type="RuleBase" id="RU368031"/>
    </source>
</evidence>
<dbReference type="EMBL" id="PYDT01000006">
    <property type="protein sequence ID" value="THU58183.1"/>
    <property type="molecule type" value="Genomic_DNA"/>
</dbReference>
<name>A0A4S8J956_MUSBA</name>
<feature type="signal peptide" evidence="10">
    <location>
        <begin position="1"/>
        <end position="20"/>
    </location>
</feature>
<keyword evidence="7 10" id="KW-0732">Signal</keyword>
<evidence type="ECO:0000256" key="7">
    <source>
        <dbReference type="ARBA" id="ARBA00022729"/>
    </source>
</evidence>
<comment type="PTM">
    <text evidence="10">Sulfation is important for activity and for the binding to a putative membrane receptor.</text>
</comment>
<dbReference type="AlphaFoldDB" id="A0A4S8J956"/>
<accession>A0A4S8J956</accession>
<gene>
    <name evidence="11" type="ORF">C4D60_Mb03t11480</name>
</gene>
<keyword evidence="4 10" id="KW-0217">Developmental protein</keyword>
<dbReference type="InterPro" id="IPR009438">
    <property type="entry name" value="Phytosulfokine"/>
</dbReference>
<evidence type="ECO:0000256" key="6">
    <source>
        <dbReference type="ARBA" id="ARBA00022641"/>
    </source>
</evidence>
<comment type="similarity">
    <text evidence="3 10">Belongs to the phytosulfokine family.</text>
</comment>
<comment type="caution">
    <text evidence="11">The sequence shown here is derived from an EMBL/GenBank/DDBJ whole genome shotgun (WGS) entry which is preliminary data.</text>
</comment>
<proteinExistence type="inferred from homology"/>
<dbReference type="Pfam" id="PF06404">
    <property type="entry name" value="PSK"/>
    <property type="match status" value="1"/>
</dbReference>
<keyword evidence="8 10" id="KW-0221">Differentiation</keyword>
<comment type="PTM">
    <text evidence="10">PSK-alpha is produced by endopeptidase digestion. PSK-beta is produced from PSK-alpha by exopeptidase digestion.</text>
</comment>
<protein>
    <recommendedName>
        <fullName evidence="10">Phytosulfokine</fullName>
    </recommendedName>
    <component>
        <recommendedName>
            <fullName evidence="10">Phytosulfokine-alpha</fullName>
            <shortName evidence="10">PSK-alpha</shortName>
            <shortName evidence="10">Phytosulfokine-a</shortName>
        </recommendedName>
    </component>
    <component>
        <recommendedName>
            <fullName evidence="10">Phytosulfokine-beta</fullName>
            <shortName evidence="10">PSK-beta</shortName>
            <shortName evidence="10">Phytosulfokine-b</shortName>
        </recommendedName>
    </component>
</protein>
<evidence type="ECO:0000256" key="5">
    <source>
        <dbReference type="ARBA" id="ARBA00022525"/>
    </source>
</evidence>
<evidence type="ECO:0000256" key="8">
    <source>
        <dbReference type="ARBA" id="ARBA00022782"/>
    </source>
</evidence>
<keyword evidence="9 10" id="KW-0339">Growth factor</keyword>
<feature type="chain" id="PRO_5031602689" description="Phytosulfokine" evidence="10">
    <location>
        <begin position="21"/>
        <end position="76"/>
    </location>
</feature>
<comment type="subcellular location">
    <subcellularLocation>
        <location evidence="2 10">Secreted</location>
    </subcellularLocation>
</comment>
<dbReference type="GO" id="GO:0008083">
    <property type="term" value="F:growth factor activity"/>
    <property type="evidence" value="ECO:0007669"/>
    <property type="project" value="UniProtKB-UniRule"/>
</dbReference>
<organism evidence="11 12">
    <name type="scientific">Musa balbisiana</name>
    <name type="common">Banana</name>
    <dbReference type="NCBI Taxonomy" id="52838"/>
    <lineage>
        <taxon>Eukaryota</taxon>
        <taxon>Viridiplantae</taxon>
        <taxon>Streptophyta</taxon>
        <taxon>Embryophyta</taxon>
        <taxon>Tracheophyta</taxon>
        <taxon>Spermatophyta</taxon>
        <taxon>Magnoliopsida</taxon>
        <taxon>Liliopsida</taxon>
        <taxon>Zingiberales</taxon>
        <taxon>Musaceae</taxon>
        <taxon>Musa</taxon>
    </lineage>
</organism>
<dbReference type="GO" id="GO:0030154">
    <property type="term" value="P:cell differentiation"/>
    <property type="evidence" value="ECO:0007669"/>
    <property type="project" value="UniProtKB-UniRule"/>
</dbReference>
<comment type="function">
    <text evidence="1 10">Promotes plant cell differentiation, organogenesis and somatic embryogenesis as well as cell proliferation.</text>
</comment>
<dbReference type="GO" id="GO:0005576">
    <property type="term" value="C:extracellular region"/>
    <property type="evidence" value="ECO:0007669"/>
    <property type="project" value="UniProtKB-SubCell"/>
</dbReference>
<evidence type="ECO:0000256" key="9">
    <source>
        <dbReference type="ARBA" id="ARBA00023030"/>
    </source>
</evidence>
<keyword evidence="5 10" id="KW-0964">Secreted</keyword>
<evidence type="ECO:0000256" key="4">
    <source>
        <dbReference type="ARBA" id="ARBA00022473"/>
    </source>
</evidence>
<evidence type="ECO:0000313" key="11">
    <source>
        <dbReference type="EMBL" id="THU58183.1"/>
    </source>
</evidence>
<evidence type="ECO:0000256" key="1">
    <source>
        <dbReference type="ARBA" id="ARBA00003158"/>
    </source>
</evidence>
<reference evidence="11 12" key="1">
    <citation type="journal article" date="2019" name="Nat. Plants">
        <title>Genome sequencing of Musa balbisiana reveals subgenome evolution and function divergence in polyploid bananas.</title>
        <authorList>
            <person name="Yao X."/>
        </authorList>
    </citation>
    <scope>NUCLEOTIDE SEQUENCE [LARGE SCALE GENOMIC DNA]</scope>
    <source>
        <strain evidence="12">cv. DH-PKW</strain>
        <tissue evidence="11">Leaves</tissue>
    </source>
</reference>